<dbReference type="Proteomes" id="UP000023152">
    <property type="component" value="Unassembled WGS sequence"/>
</dbReference>
<evidence type="ECO:0000313" key="2">
    <source>
        <dbReference type="Proteomes" id="UP000023152"/>
    </source>
</evidence>
<accession>X6PBP2</accession>
<dbReference type="EMBL" id="ASPP01001568">
    <property type="protein sequence ID" value="ETO35474.1"/>
    <property type="molecule type" value="Genomic_DNA"/>
</dbReference>
<evidence type="ECO:0000313" key="1">
    <source>
        <dbReference type="EMBL" id="ETO35474.1"/>
    </source>
</evidence>
<keyword evidence="2" id="KW-1185">Reference proteome</keyword>
<dbReference type="AlphaFoldDB" id="X6PBP2"/>
<proteinExistence type="predicted"/>
<reference evidence="1 2" key="1">
    <citation type="journal article" date="2013" name="Curr. Biol.">
        <title>The Genome of the Foraminiferan Reticulomyxa filosa.</title>
        <authorList>
            <person name="Glockner G."/>
            <person name="Hulsmann N."/>
            <person name="Schleicher M."/>
            <person name="Noegel A.A."/>
            <person name="Eichinger L."/>
            <person name="Gallinger C."/>
            <person name="Pawlowski J."/>
            <person name="Sierra R."/>
            <person name="Euteneuer U."/>
            <person name="Pillet L."/>
            <person name="Moustafa A."/>
            <person name="Platzer M."/>
            <person name="Groth M."/>
            <person name="Szafranski K."/>
            <person name="Schliwa M."/>
        </authorList>
    </citation>
    <scope>NUCLEOTIDE SEQUENCE [LARGE SCALE GENOMIC DNA]</scope>
</reference>
<name>X6PBP2_RETFI</name>
<organism evidence="1 2">
    <name type="scientific">Reticulomyxa filosa</name>
    <dbReference type="NCBI Taxonomy" id="46433"/>
    <lineage>
        <taxon>Eukaryota</taxon>
        <taxon>Sar</taxon>
        <taxon>Rhizaria</taxon>
        <taxon>Retaria</taxon>
        <taxon>Foraminifera</taxon>
        <taxon>Monothalamids</taxon>
        <taxon>Reticulomyxidae</taxon>
        <taxon>Reticulomyxa</taxon>
    </lineage>
</organism>
<sequence>MSVYAGSDGYNYIDTVGAEDSRNLSDAYVLNQAQRDLYKRKVKQVKVIWISNPNERESSTIQRQAKYIGAIDKDIWKSVLVVIREPGFQLESKAQGIQTAIKEYSNTTDSITVPVIGYLNIDWVKDSPEYILHLG</sequence>
<protein>
    <submittedName>
        <fullName evidence="1">Uncharacterized protein</fullName>
    </submittedName>
</protein>
<comment type="caution">
    <text evidence="1">The sequence shown here is derived from an EMBL/GenBank/DDBJ whole genome shotgun (WGS) entry which is preliminary data.</text>
</comment>
<gene>
    <name evidence="1" type="ORF">RFI_01593</name>
</gene>